<organism evidence="2 3">
    <name type="scientific">Photobacterium kishitanii</name>
    <dbReference type="NCBI Taxonomy" id="318456"/>
    <lineage>
        <taxon>Bacteria</taxon>
        <taxon>Pseudomonadati</taxon>
        <taxon>Pseudomonadota</taxon>
        <taxon>Gammaproteobacteria</taxon>
        <taxon>Vibrionales</taxon>
        <taxon>Vibrionaceae</taxon>
        <taxon>Photobacterium</taxon>
    </lineage>
</organism>
<evidence type="ECO:0000313" key="2">
    <source>
        <dbReference type="EMBL" id="PSV00673.1"/>
    </source>
</evidence>
<proteinExistence type="predicted"/>
<dbReference type="Proteomes" id="UP000241426">
    <property type="component" value="Unassembled WGS sequence"/>
</dbReference>
<name>A0A2T3KLW7_9GAMM</name>
<protein>
    <submittedName>
        <fullName evidence="2">Uncharacterized protein</fullName>
    </submittedName>
</protein>
<dbReference type="AlphaFoldDB" id="A0A2T3KLW7"/>
<accession>A0A2T3KLW7</accession>
<dbReference type="EMBL" id="PYNF01000003">
    <property type="protein sequence ID" value="PSV00673.1"/>
    <property type="molecule type" value="Genomic_DNA"/>
</dbReference>
<dbReference type="RefSeq" id="WP_107289303.1">
    <property type="nucleotide sequence ID" value="NZ_PYNF01000003.1"/>
</dbReference>
<evidence type="ECO:0000313" key="3">
    <source>
        <dbReference type="Proteomes" id="UP000241426"/>
    </source>
</evidence>
<gene>
    <name evidence="2" type="ORF">C9J27_05910</name>
</gene>
<reference evidence="2 3" key="1">
    <citation type="submission" date="2018-01" db="EMBL/GenBank/DDBJ databases">
        <title>Whole genome sequencing of Histamine producing bacteria.</title>
        <authorList>
            <person name="Butler K."/>
        </authorList>
    </citation>
    <scope>NUCLEOTIDE SEQUENCE [LARGE SCALE GENOMIC DNA]</scope>
    <source>
        <strain evidence="2 3">FS-7.2</strain>
    </source>
</reference>
<evidence type="ECO:0000256" key="1">
    <source>
        <dbReference type="SAM" id="MobiDB-lite"/>
    </source>
</evidence>
<comment type="caution">
    <text evidence="2">The sequence shown here is derived from an EMBL/GenBank/DDBJ whole genome shotgun (WGS) entry which is preliminary data.</text>
</comment>
<feature type="region of interest" description="Disordered" evidence="1">
    <location>
        <begin position="1"/>
        <end position="40"/>
    </location>
</feature>
<sequence length="85" mass="9783">MNKKFARFAHIASSPEKAHSHKTEIIENSSPEHNNSDKLDQIRQRASIHAKSIGLNNVPFWLTEIIAEISQNQQVSRTFINNNRF</sequence>
<feature type="compositionally biased region" description="Basic and acidic residues" evidence="1">
    <location>
        <begin position="16"/>
        <end position="25"/>
    </location>
</feature>